<dbReference type="SUPFAM" id="SSF75304">
    <property type="entry name" value="Amidase signature (AS) enzymes"/>
    <property type="match status" value="1"/>
</dbReference>
<name>A0ABT5JAL5_RHOTP</name>
<dbReference type="InterPro" id="IPR036928">
    <property type="entry name" value="AS_sf"/>
</dbReference>
<dbReference type="Gene3D" id="3.90.1300.10">
    <property type="entry name" value="Amidase signature (AS) domain"/>
    <property type="match status" value="3"/>
</dbReference>
<proteinExistence type="predicted"/>
<evidence type="ECO:0000313" key="3">
    <source>
        <dbReference type="EMBL" id="MDC7786685.1"/>
    </source>
</evidence>
<reference evidence="3" key="2">
    <citation type="submission" date="2023-02" db="EMBL/GenBank/DDBJ databases">
        <authorList>
            <person name="Rayyan A."/>
            <person name="Meyer T."/>
            <person name="Kyndt J.A."/>
        </authorList>
    </citation>
    <scope>NUCLEOTIDE SEQUENCE</scope>
    <source>
        <strain evidence="3">DSM 9987</strain>
    </source>
</reference>
<dbReference type="Proteomes" id="UP001165652">
    <property type="component" value="Unassembled WGS sequence"/>
</dbReference>
<organism evidence="3 4">
    <name type="scientific">Rhodoplanes tepidamans</name>
    <name type="common">Rhodoplanes cryptolactis</name>
    <dbReference type="NCBI Taxonomy" id="200616"/>
    <lineage>
        <taxon>Bacteria</taxon>
        <taxon>Pseudomonadati</taxon>
        <taxon>Pseudomonadota</taxon>
        <taxon>Alphaproteobacteria</taxon>
        <taxon>Hyphomicrobiales</taxon>
        <taxon>Nitrobacteraceae</taxon>
        <taxon>Rhodoplanes</taxon>
    </lineage>
</organism>
<dbReference type="Pfam" id="PF01425">
    <property type="entry name" value="Amidase"/>
    <property type="match status" value="1"/>
</dbReference>
<evidence type="ECO:0000313" key="4">
    <source>
        <dbReference type="Proteomes" id="UP001165652"/>
    </source>
</evidence>
<dbReference type="InterPro" id="IPR023631">
    <property type="entry name" value="Amidase_dom"/>
</dbReference>
<feature type="region of interest" description="Disordered" evidence="1">
    <location>
        <begin position="256"/>
        <end position="300"/>
    </location>
</feature>
<sequence>MTGQATPSPFRLEEATIDEMHAAIRAGEITCVAIVQHYIDRVRAFNGPASLLVTADGVPVPPAAGAVRGGAPLRFPTATVKASDLLPDLDRYRGPPLEYGRMEPTASDPSVAQQYGTIVGMPDAGQVNALSTLNIRGERSVTFAGDFDRHPDDGPLPENAPPGAEVFRRWPDALEQAAALDAQYGRDPDLAALPLYGVVFSFKDSFDTRDMRSTGGADARYDVDVPARDHVLVEQLRKKGAIIFAKAVCTEYNGRGGNPGGRHAPDRVLPSTLGYQRSSWGGNPSNPYDTRRAASLGSSSGSALSVSTNMVMASLGEETRASCRGPSNHNAVALILPHKAMLGFDGGAIGADIYCDRSGIHARTLADCAKILDALKDDEQGYYDPRDVYTTVPRPSVLPGGYAVHTASRGAPGELNGIRLGVIRESMLVPPGSMTEVPIVTAAAREIKEILAGRLGATLVESKDPLWTPDPDIEPMGVDFRTALARLVPVFMPDLLFRLGRDGRPLFPEFADAIVPTAFAPGKVFGNGSMAPIDWCVAMAEGRIAPPKNLDIGTIQQQELAMAFRFHISQYLMRRAADWAEHGVAETLADWPALNARSKFWGDDQRAAFRNWEEVADPRNPLGQRQGVDERIMLRELLRRVDMMVILENRLDALVRLHSPWPPGLIGHPHQYDILHNLAPESLYGPNAGLTEVLVPAGYVTTVYDPVYALSADGTRYVSAPSHTPTTLPEPGLPFSLVFRAEPGKEDVILRIASSYEAASKRRVPPPAFGPIPRKG</sequence>
<dbReference type="RefSeq" id="WP_272777531.1">
    <property type="nucleotide sequence ID" value="NZ_JAQQLI010000018.1"/>
</dbReference>
<reference evidence="3" key="1">
    <citation type="journal article" date="2023" name="Microbiol Resour">
        <title>Genome Sequences of Rhodoplanes serenus and Two Thermotolerant Strains, Rhodoplanes tepidamans and 'Rhodoplanes cryptolactis,' Further Refine the Genus.</title>
        <authorList>
            <person name="Rayyan A.A."/>
            <person name="Kyndt J.A."/>
        </authorList>
    </citation>
    <scope>NUCLEOTIDE SEQUENCE</scope>
    <source>
        <strain evidence="3">DSM 9987</strain>
    </source>
</reference>
<accession>A0ABT5JAL5</accession>
<feature type="domain" description="Amidase" evidence="2">
    <location>
        <begin position="166"/>
        <end position="428"/>
    </location>
</feature>
<evidence type="ECO:0000256" key="1">
    <source>
        <dbReference type="SAM" id="MobiDB-lite"/>
    </source>
</evidence>
<dbReference type="PANTHER" id="PTHR42678">
    <property type="entry name" value="AMIDASE"/>
    <property type="match status" value="1"/>
</dbReference>
<comment type="caution">
    <text evidence="3">The sequence shown here is derived from an EMBL/GenBank/DDBJ whole genome shotgun (WGS) entry which is preliminary data.</text>
</comment>
<keyword evidence="4" id="KW-1185">Reference proteome</keyword>
<gene>
    <name evidence="3" type="ORF">PQJ73_13405</name>
</gene>
<feature type="compositionally biased region" description="Polar residues" evidence="1">
    <location>
        <begin position="273"/>
        <end position="288"/>
    </location>
</feature>
<dbReference type="EMBL" id="JAQQLI010000018">
    <property type="protein sequence ID" value="MDC7786685.1"/>
    <property type="molecule type" value="Genomic_DNA"/>
</dbReference>
<dbReference type="PANTHER" id="PTHR42678:SF34">
    <property type="entry name" value="OS04G0183300 PROTEIN"/>
    <property type="match status" value="1"/>
</dbReference>
<evidence type="ECO:0000259" key="2">
    <source>
        <dbReference type="Pfam" id="PF01425"/>
    </source>
</evidence>
<protein>
    <submittedName>
        <fullName evidence="3">Amidase family protein</fullName>
    </submittedName>
</protein>